<accession>A0A4P6F1H1</accession>
<sequence>MSCPLGRSAQRLPQRLKRCRCEQRARPPGRADRTRAHRSAAIPCRTRELLFGGAWPAIWATRNHIAHTYVSVDPAIIAATLGADLDAFEEALRSVR</sequence>
<evidence type="ECO:0000256" key="1">
    <source>
        <dbReference type="ARBA" id="ARBA00022649"/>
    </source>
</evidence>
<dbReference type="KEGG" id="xya:ET471_05915"/>
<evidence type="ECO:0000256" key="4">
    <source>
        <dbReference type="SAM" id="MobiDB-lite"/>
    </source>
</evidence>
<dbReference type="EMBL" id="CP035493">
    <property type="protein sequence ID" value="QAY69630.1"/>
    <property type="molecule type" value="Genomic_DNA"/>
</dbReference>
<keyword evidence="6" id="KW-1185">Reference proteome</keyword>
<organism evidence="5 6">
    <name type="scientific">Xylanimonas protaetiae</name>
    <dbReference type="NCBI Taxonomy" id="2509457"/>
    <lineage>
        <taxon>Bacteria</taxon>
        <taxon>Bacillati</taxon>
        <taxon>Actinomycetota</taxon>
        <taxon>Actinomycetes</taxon>
        <taxon>Micrococcales</taxon>
        <taxon>Promicromonosporaceae</taxon>
        <taxon>Xylanimonas</taxon>
    </lineage>
</organism>
<evidence type="ECO:0000256" key="3">
    <source>
        <dbReference type="ARBA" id="ARBA00022801"/>
    </source>
</evidence>
<dbReference type="RefSeq" id="WP_129187028.1">
    <property type="nucleotide sequence ID" value="NZ_CP035493.1"/>
</dbReference>
<name>A0A4P6F1H1_9MICO</name>
<keyword evidence="3" id="KW-0378">Hydrolase</keyword>
<evidence type="ECO:0000313" key="6">
    <source>
        <dbReference type="Proteomes" id="UP000292118"/>
    </source>
</evidence>
<dbReference type="GO" id="GO:0110001">
    <property type="term" value="C:toxin-antitoxin complex"/>
    <property type="evidence" value="ECO:0007669"/>
    <property type="project" value="InterPro"/>
</dbReference>
<dbReference type="InterPro" id="IPR008201">
    <property type="entry name" value="HepT-like"/>
</dbReference>
<evidence type="ECO:0000256" key="2">
    <source>
        <dbReference type="ARBA" id="ARBA00022722"/>
    </source>
</evidence>
<keyword evidence="2" id="KW-0540">Nuclease</keyword>
<proteinExistence type="predicted"/>
<dbReference type="OrthoDB" id="4829434at2"/>
<dbReference type="AlphaFoldDB" id="A0A4P6F1H1"/>
<feature type="compositionally biased region" description="Basic and acidic residues" evidence="4">
    <location>
        <begin position="19"/>
        <end position="34"/>
    </location>
</feature>
<protein>
    <submittedName>
        <fullName evidence="5">DUF86 domain-containing protein</fullName>
    </submittedName>
</protein>
<reference evidence="5 6" key="1">
    <citation type="submission" date="2019-01" db="EMBL/GenBank/DDBJ databases">
        <title>Genome sequencing of strain FW10M-9.</title>
        <authorList>
            <person name="Heo J."/>
            <person name="Kim S.-J."/>
            <person name="Kim J.-S."/>
            <person name="Hong S.-B."/>
            <person name="Kwon S.-W."/>
        </authorList>
    </citation>
    <scope>NUCLEOTIDE SEQUENCE [LARGE SCALE GENOMIC DNA]</scope>
    <source>
        <strain evidence="5 6">FW10M-9</strain>
    </source>
</reference>
<dbReference type="GO" id="GO:0016787">
    <property type="term" value="F:hydrolase activity"/>
    <property type="evidence" value="ECO:0007669"/>
    <property type="project" value="UniProtKB-KW"/>
</dbReference>
<dbReference type="Proteomes" id="UP000292118">
    <property type="component" value="Chromosome"/>
</dbReference>
<dbReference type="Pfam" id="PF01934">
    <property type="entry name" value="HepT-like"/>
    <property type="match status" value="1"/>
</dbReference>
<keyword evidence="1" id="KW-1277">Toxin-antitoxin system</keyword>
<evidence type="ECO:0000313" key="5">
    <source>
        <dbReference type="EMBL" id="QAY69630.1"/>
    </source>
</evidence>
<feature type="region of interest" description="Disordered" evidence="4">
    <location>
        <begin position="19"/>
        <end position="38"/>
    </location>
</feature>
<gene>
    <name evidence="5" type="ORF">ET471_05915</name>
</gene>
<dbReference type="GO" id="GO:0004540">
    <property type="term" value="F:RNA nuclease activity"/>
    <property type="evidence" value="ECO:0007669"/>
    <property type="project" value="InterPro"/>
</dbReference>